<evidence type="ECO:0000259" key="4">
    <source>
        <dbReference type="PROSITE" id="PS50053"/>
    </source>
</evidence>
<dbReference type="GO" id="GO:0003729">
    <property type="term" value="F:mRNA binding"/>
    <property type="evidence" value="ECO:0007669"/>
    <property type="project" value="UniProtKB-ARBA"/>
</dbReference>
<accession>A0A0E0I7Y1</accession>
<reference evidence="5" key="1">
    <citation type="submission" date="2015-04" db="UniProtKB">
        <authorList>
            <consortium name="EnsemblPlants"/>
        </authorList>
    </citation>
    <scope>IDENTIFICATION</scope>
    <source>
        <strain evidence="5">SL10</strain>
    </source>
</reference>
<dbReference type="eggNOG" id="KOG0001">
    <property type="taxonomic scope" value="Eukaryota"/>
</dbReference>
<dbReference type="STRING" id="4536.A0A0E0I7Y1"/>
<organism evidence="5">
    <name type="scientific">Oryza nivara</name>
    <name type="common">Indian wild rice</name>
    <name type="synonym">Oryza sativa f. spontanea</name>
    <dbReference type="NCBI Taxonomy" id="4536"/>
    <lineage>
        <taxon>Eukaryota</taxon>
        <taxon>Viridiplantae</taxon>
        <taxon>Streptophyta</taxon>
        <taxon>Embryophyta</taxon>
        <taxon>Tracheophyta</taxon>
        <taxon>Spermatophyta</taxon>
        <taxon>Magnoliopsida</taxon>
        <taxon>Liliopsida</taxon>
        <taxon>Poales</taxon>
        <taxon>Poaceae</taxon>
        <taxon>BOP clade</taxon>
        <taxon>Oryzoideae</taxon>
        <taxon>Oryzeae</taxon>
        <taxon>Oryzinae</taxon>
        <taxon>Oryza</taxon>
    </lineage>
</organism>
<dbReference type="SMART" id="SM00213">
    <property type="entry name" value="UBQ"/>
    <property type="match status" value="1"/>
</dbReference>
<dbReference type="PROSITE" id="PS50053">
    <property type="entry name" value="UBIQUITIN_2"/>
    <property type="match status" value="1"/>
</dbReference>
<dbReference type="PRINTS" id="PR00348">
    <property type="entry name" value="UBIQUITIN"/>
</dbReference>
<keyword evidence="1" id="KW-1017">Isopeptide bond</keyword>
<evidence type="ECO:0000256" key="2">
    <source>
        <dbReference type="ARBA" id="ARBA00022843"/>
    </source>
</evidence>
<protein>
    <recommendedName>
        <fullName evidence="4">Ubiquitin-like domain-containing protein</fullName>
    </recommendedName>
</protein>
<evidence type="ECO:0000256" key="1">
    <source>
        <dbReference type="ARBA" id="ARBA00022499"/>
    </source>
</evidence>
<feature type="domain" description="Ubiquitin-like" evidence="4">
    <location>
        <begin position="3"/>
        <end position="79"/>
    </location>
</feature>
<evidence type="ECO:0000313" key="6">
    <source>
        <dbReference type="Proteomes" id="UP000006591"/>
    </source>
</evidence>
<dbReference type="AlphaFoldDB" id="A0A0E0I7Y1"/>
<dbReference type="PROSITE" id="PS00299">
    <property type="entry name" value="UBIQUITIN_1"/>
    <property type="match status" value="1"/>
</dbReference>
<evidence type="ECO:0000313" key="5">
    <source>
        <dbReference type="EnsemblPlants" id="ONIVA08G04960.1"/>
    </source>
</evidence>
<dbReference type="InterPro" id="IPR050158">
    <property type="entry name" value="Ubiquitin_ubiquitin-like"/>
</dbReference>
<keyword evidence="6" id="KW-1185">Reference proteome</keyword>
<dbReference type="InterPro" id="IPR019954">
    <property type="entry name" value="Ubiquitin_CS"/>
</dbReference>
<dbReference type="FunFam" id="3.10.20.90:FF:000379">
    <property type="entry name" value="Ubiquitin/ribosomal protein CEP52"/>
    <property type="match status" value="1"/>
</dbReference>
<dbReference type="Pfam" id="PF00240">
    <property type="entry name" value="ubiquitin"/>
    <property type="match status" value="1"/>
</dbReference>
<name>A0A0E0I7Y1_ORYNI</name>
<dbReference type="PANTHER" id="PTHR10666">
    <property type="entry name" value="UBIQUITIN"/>
    <property type="match status" value="1"/>
</dbReference>
<dbReference type="InterPro" id="IPR019956">
    <property type="entry name" value="Ubiquitin_dom"/>
</dbReference>
<dbReference type="InterPro" id="IPR029071">
    <property type="entry name" value="Ubiquitin-like_domsf"/>
</dbReference>
<reference evidence="5" key="2">
    <citation type="submission" date="2018-04" db="EMBL/GenBank/DDBJ databases">
        <title>OnivRS2 (Oryza nivara Reference Sequence Version 2).</title>
        <authorList>
            <person name="Zhang J."/>
            <person name="Kudrna D."/>
            <person name="Lee S."/>
            <person name="Talag J."/>
            <person name="Rajasekar S."/>
            <person name="Welchert J."/>
            <person name="Hsing Y.-I."/>
            <person name="Wing R.A."/>
        </authorList>
    </citation>
    <scope>NUCLEOTIDE SEQUENCE [LARGE SCALE GENOMIC DNA]</scope>
    <source>
        <strain evidence="5">SL10</strain>
    </source>
</reference>
<dbReference type="Gramene" id="ONIVA08G04960.1">
    <property type="protein sequence ID" value="ONIVA08G04960.1"/>
    <property type="gene ID" value="ONIVA08G04960"/>
</dbReference>
<dbReference type="Gene3D" id="3.10.20.90">
    <property type="entry name" value="Phosphatidylinositol 3-kinase Catalytic Subunit, Chain A, domain 1"/>
    <property type="match status" value="1"/>
</dbReference>
<dbReference type="InterPro" id="IPR000626">
    <property type="entry name" value="Ubiquitin-like_dom"/>
</dbReference>
<dbReference type="HOGENOM" id="CLU_861614_0_0_1"/>
<feature type="region of interest" description="Disordered" evidence="3">
    <location>
        <begin position="91"/>
        <end position="117"/>
    </location>
</feature>
<evidence type="ECO:0000256" key="3">
    <source>
        <dbReference type="SAM" id="MobiDB-lite"/>
    </source>
</evidence>
<keyword evidence="2" id="KW-0832">Ubl conjugation</keyword>
<sequence>MKFVIYVKSLTGKTFAFNMKSSNATIQDVKAMIDAHEGIPPHLQRLVFAGKQHQDNRTLRDCGIQKESTMHLVPRLRGGGGDCVDNVGTMAVTDDNEGTAPPPQRRPRSRDPTGTGIGHVMLNVHGLSSIENDSSIRHQQQSGDETTEDEMIVPFHMEPAVTVSKQLGTDHQQGTQLQAMVLAMAADVVFFSVSLELVVGPDDVFVWRSISPLLLVVFLKKAVLPPIYWFLVQLHQAMRELLGAAAEAIDNALPARDSHLLRESINKWRLVAELVKAALVVLIYVFAPPWLKLNLRFRPEHGMIAFLGHGIAVEADDSIKSNI</sequence>
<dbReference type="EnsemblPlants" id="ONIVA08G04960.1">
    <property type="protein sequence ID" value="ONIVA08G04960.1"/>
    <property type="gene ID" value="ONIVA08G04960"/>
</dbReference>
<dbReference type="Proteomes" id="UP000006591">
    <property type="component" value="Chromosome 8"/>
</dbReference>
<proteinExistence type="predicted"/>
<dbReference type="SUPFAM" id="SSF54236">
    <property type="entry name" value="Ubiquitin-like"/>
    <property type="match status" value="1"/>
</dbReference>